<evidence type="ECO:0000313" key="4">
    <source>
        <dbReference type="EMBL" id="CAL5226096.1"/>
    </source>
</evidence>
<reference evidence="4 5" key="1">
    <citation type="submission" date="2024-06" db="EMBL/GenBank/DDBJ databases">
        <authorList>
            <person name="Kraege A."/>
            <person name="Thomma B."/>
        </authorList>
    </citation>
    <scope>NUCLEOTIDE SEQUENCE [LARGE SCALE GENOMIC DNA]</scope>
</reference>
<sequence length="320" mass="35672">MTLLSDVLAPEFEAEATESFTKAKEKEDREKEKAKADEARGHRAAKAEKLLCFENGVYDLSRGQYRPGVPEDNVSMSTGYDFVAEGGGHRATVEEYFRRVYPEFLKVIFGRYGKTMPIKYLTSVRPDLGKADSVLMGLKGVRLAAMEEPDNNAYVNGASACELTGGRDLFCANVEYRPQFVPYLACNNLPGIDNDNGGARTRMRKSDYVSRFVLGEDYMIDGNVMALFAKTFIKRRTKEDHFKLKEAEATLSDFITAVEQHEIDVKFGDLTKPSKEGNRQGLQTVLKTACPKDSRAIGGKNHKSAFRGCVLLEDAIELSE</sequence>
<gene>
    <name evidence="4" type="primary">g8912</name>
    <name evidence="4" type="ORF">VP750_LOCUS8002</name>
</gene>
<dbReference type="PANTHER" id="PTHR35372:SF2">
    <property type="entry name" value="SF3 HELICASE DOMAIN-CONTAINING PROTEIN"/>
    <property type="match status" value="1"/>
</dbReference>
<feature type="region of interest" description="Disordered" evidence="2">
    <location>
        <begin position="17"/>
        <end position="41"/>
    </location>
</feature>
<dbReference type="EMBL" id="CAXHTA020000015">
    <property type="protein sequence ID" value="CAL5226096.1"/>
    <property type="molecule type" value="Genomic_DNA"/>
</dbReference>
<comment type="caution">
    <text evidence="4">The sequence shown here is derived from an EMBL/GenBank/DDBJ whole genome shotgun (WGS) entry which is preliminary data.</text>
</comment>
<name>A0ABP1G1K8_9CHLO</name>
<keyword evidence="5" id="KW-1185">Reference proteome</keyword>
<feature type="compositionally biased region" description="Basic and acidic residues" evidence="2">
    <location>
        <begin position="21"/>
        <end position="41"/>
    </location>
</feature>
<accession>A0ABP1G1K8</accession>
<keyword evidence="1" id="KW-0378">Hydrolase</keyword>
<dbReference type="InterPro" id="IPR051620">
    <property type="entry name" value="ORF904-like_C"/>
</dbReference>
<evidence type="ECO:0000259" key="3">
    <source>
        <dbReference type="Pfam" id="PF08706"/>
    </source>
</evidence>
<protein>
    <submittedName>
        <fullName evidence="4">G8912 protein</fullName>
    </submittedName>
</protein>
<dbReference type="PANTHER" id="PTHR35372">
    <property type="entry name" value="ATP BINDING PROTEIN-RELATED"/>
    <property type="match status" value="1"/>
</dbReference>
<feature type="domain" description="Bacteriophage/plasmid primase P4 C-terminal" evidence="3">
    <location>
        <begin position="46"/>
        <end position="84"/>
    </location>
</feature>
<dbReference type="Pfam" id="PF08706">
    <property type="entry name" value="D5_N"/>
    <property type="match status" value="1"/>
</dbReference>
<proteinExistence type="predicted"/>
<evidence type="ECO:0000256" key="2">
    <source>
        <dbReference type="SAM" id="MobiDB-lite"/>
    </source>
</evidence>
<dbReference type="InterPro" id="IPR014818">
    <property type="entry name" value="Phage/plasmid_primase_P4_C"/>
</dbReference>
<evidence type="ECO:0000256" key="1">
    <source>
        <dbReference type="ARBA" id="ARBA00022801"/>
    </source>
</evidence>
<evidence type="ECO:0000313" key="5">
    <source>
        <dbReference type="Proteomes" id="UP001497392"/>
    </source>
</evidence>
<organism evidence="4 5">
    <name type="scientific">Coccomyxa viridis</name>
    <dbReference type="NCBI Taxonomy" id="1274662"/>
    <lineage>
        <taxon>Eukaryota</taxon>
        <taxon>Viridiplantae</taxon>
        <taxon>Chlorophyta</taxon>
        <taxon>core chlorophytes</taxon>
        <taxon>Trebouxiophyceae</taxon>
        <taxon>Trebouxiophyceae incertae sedis</taxon>
        <taxon>Coccomyxaceae</taxon>
        <taxon>Coccomyxa</taxon>
    </lineage>
</organism>
<dbReference type="Proteomes" id="UP001497392">
    <property type="component" value="Unassembled WGS sequence"/>
</dbReference>